<dbReference type="AlphaFoldDB" id="A0AA47N9M8"/>
<dbReference type="Proteomes" id="UP001174136">
    <property type="component" value="Unassembled WGS sequence"/>
</dbReference>
<protein>
    <submittedName>
        <fullName evidence="1">Uncharacterized protein</fullName>
    </submittedName>
</protein>
<evidence type="ECO:0000313" key="1">
    <source>
        <dbReference type="EMBL" id="KAK0154067.1"/>
    </source>
</evidence>
<sequence>MDLKPDQWSLVEELSTALEGFATDFMTERGGEIHNNLCSTSTCVGAIEVHPDCCLQVSPGAGFPTHCYGAAATPMKEGDFCLRHGTKHSDPLHCPGPEVQKT</sequence>
<keyword evidence="2" id="KW-1185">Reference proteome</keyword>
<name>A0AA47N9M8_MERPO</name>
<gene>
    <name evidence="1" type="ORF">N1851_003839</name>
</gene>
<proteinExistence type="predicted"/>
<dbReference type="EMBL" id="JAOPHQ010000586">
    <property type="protein sequence ID" value="KAK0154067.1"/>
    <property type="molecule type" value="Genomic_DNA"/>
</dbReference>
<evidence type="ECO:0000313" key="2">
    <source>
        <dbReference type="Proteomes" id="UP001174136"/>
    </source>
</evidence>
<reference evidence="1" key="1">
    <citation type="journal article" date="2023" name="Front. Mar. Sci.">
        <title>A new Merluccius polli reference genome to investigate the effects of global change in West African waters.</title>
        <authorList>
            <person name="Mateo J.L."/>
            <person name="Blanco-Fernandez C."/>
            <person name="Garcia-Vazquez E."/>
            <person name="Machado-Schiaffino G."/>
        </authorList>
    </citation>
    <scope>NUCLEOTIDE SEQUENCE</scope>
    <source>
        <strain evidence="1">C29</strain>
        <tissue evidence="1">Fin</tissue>
    </source>
</reference>
<comment type="caution">
    <text evidence="1">The sequence shown here is derived from an EMBL/GenBank/DDBJ whole genome shotgun (WGS) entry which is preliminary data.</text>
</comment>
<accession>A0AA47N9M8</accession>
<organism evidence="1 2">
    <name type="scientific">Merluccius polli</name>
    <name type="common">Benguela hake</name>
    <name type="synonym">Merluccius cadenati</name>
    <dbReference type="NCBI Taxonomy" id="89951"/>
    <lineage>
        <taxon>Eukaryota</taxon>
        <taxon>Metazoa</taxon>
        <taxon>Chordata</taxon>
        <taxon>Craniata</taxon>
        <taxon>Vertebrata</taxon>
        <taxon>Euteleostomi</taxon>
        <taxon>Actinopterygii</taxon>
        <taxon>Neopterygii</taxon>
        <taxon>Teleostei</taxon>
        <taxon>Neoteleostei</taxon>
        <taxon>Acanthomorphata</taxon>
        <taxon>Zeiogadaria</taxon>
        <taxon>Gadariae</taxon>
        <taxon>Gadiformes</taxon>
        <taxon>Gadoidei</taxon>
        <taxon>Merlucciidae</taxon>
        <taxon>Merluccius</taxon>
    </lineage>
</organism>